<keyword evidence="2" id="KW-1185">Reference proteome</keyword>
<accession>A0A1K2HMQ4</accession>
<proteinExistence type="predicted"/>
<sequence length="162" mass="16748">MSSLRFTPTRSALDGCVQLDDHAAVAVNPATGIGVPIAMADNRLQSGFFASVTNTIGASSLWRAMVGECSHSPVSVAPVRQSCHVPATPIGVGMQVFKATEALMPKLCLRALRAVFPPRSIPVSTLPTQAEARALGALLVAQGRRAVIAPAAQGFTVCEVAA</sequence>
<dbReference type="AlphaFoldDB" id="A0A1K2HMQ4"/>
<protein>
    <submittedName>
        <fullName evidence="1">Uncharacterized protein</fullName>
    </submittedName>
</protein>
<dbReference type="EMBL" id="FPKR01000011">
    <property type="protein sequence ID" value="SFZ78003.1"/>
    <property type="molecule type" value="Genomic_DNA"/>
</dbReference>
<evidence type="ECO:0000313" key="1">
    <source>
        <dbReference type="EMBL" id="SFZ78003.1"/>
    </source>
</evidence>
<dbReference type="STRING" id="1121279.SAMN02745887_02708"/>
<reference evidence="1 2" key="1">
    <citation type="submission" date="2016-11" db="EMBL/GenBank/DDBJ databases">
        <authorList>
            <person name="Jaros S."/>
            <person name="Januszkiewicz K."/>
            <person name="Wedrychowicz H."/>
        </authorList>
    </citation>
    <scope>NUCLEOTIDE SEQUENCE [LARGE SCALE GENOMIC DNA]</scope>
    <source>
        <strain evidence="1 2">DSM 18899</strain>
    </source>
</reference>
<dbReference type="Proteomes" id="UP000186513">
    <property type="component" value="Unassembled WGS sequence"/>
</dbReference>
<evidence type="ECO:0000313" key="2">
    <source>
        <dbReference type="Proteomes" id="UP000186513"/>
    </source>
</evidence>
<organism evidence="1 2">
    <name type="scientific">Chitinimonas taiwanensis DSM 18899</name>
    <dbReference type="NCBI Taxonomy" id="1121279"/>
    <lineage>
        <taxon>Bacteria</taxon>
        <taxon>Pseudomonadati</taxon>
        <taxon>Pseudomonadota</taxon>
        <taxon>Betaproteobacteria</taxon>
        <taxon>Neisseriales</taxon>
        <taxon>Chitinibacteraceae</taxon>
        <taxon>Chitinimonas</taxon>
    </lineage>
</organism>
<gene>
    <name evidence="1" type="ORF">SAMN02745887_02708</name>
</gene>
<name>A0A1K2HMQ4_9NEIS</name>